<name>N1WTY0_9FLAO</name>
<dbReference type="RefSeq" id="WP_003441603.1">
    <property type="nucleotide sequence ID" value="NZ_APLF01000010.1"/>
</dbReference>
<evidence type="ECO:0000256" key="3">
    <source>
        <dbReference type="ARBA" id="ARBA00022679"/>
    </source>
</evidence>
<dbReference type="Gene3D" id="3.40.50.2000">
    <property type="entry name" value="Glycogen Phosphorylase B"/>
    <property type="match status" value="2"/>
</dbReference>
<accession>N1WTY0</accession>
<protein>
    <submittedName>
        <fullName evidence="4">Glycosyltransferase</fullName>
    </submittedName>
</protein>
<dbReference type="EMBL" id="APLF01000010">
    <property type="protein sequence ID" value="EMY80662.1"/>
    <property type="molecule type" value="Genomic_DNA"/>
</dbReference>
<evidence type="ECO:0000256" key="2">
    <source>
        <dbReference type="ARBA" id="ARBA00022676"/>
    </source>
</evidence>
<organism evidence="4 5">
    <name type="scientific">Psychroflexus gondwanensis ACAM 44</name>
    <dbReference type="NCBI Taxonomy" id="1189619"/>
    <lineage>
        <taxon>Bacteria</taxon>
        <taxon>Pseudomonadati</taxon>
        <taxon>Bacteroidota</taxon>
        <taxon>Flavobacteriia</taxon>
        <taxon>Flavobacteriales</taxon>
        <taxon>Flavobacteriaceae</taxon>
        <taxon>Psychroflexus</taxon>
    </lineage>
</organism>
<comment type="similarity">
    <text evidence="1">Belongs to the glycosyltransferase group 1 family. Glycosyltransferase 4 subfamily.</text>
</comment>
<dbReference type="Pfam" id="PF13692">
    <property type="entry name" value="Glyco_trans_1_4"/>
    <property type="match status" value="1"/>
</dbReference>
<dbReference type="PANTHER" id="PTHR12526:SF640">
    <property type="entry name" value="COLANIC ACID BIOSYNTHESIS GLYCOSYLTRANSFERASE WCAL-RELATED"/>
    <property type="match status" value="1"/>
</dbReference>
<gene>
    <name evidence="4" type="ORF">pgond44_10964</name>
</gene>
<dbReference type="SUPFAM" id="SSF53756">
    <property type="entry name" value="UDP-Glycosyltransferase/glycogen phosphorylase"/>
    <property type="match status" value="1"/>
</dbReference>
<dbReference type="AlphaFoldDB" id="N1WTY0"/>
<dbReference type="PANTHER" id="PTHR12526">
    <property type="entry name" value="GLYCOSYLTRANSFERASE"/>
    <property type="match status" value="1"/>
</dbReference>
<evidence type="ECO:0000313" key="5">
    <source>
        <dbReference type="Proteomes" id="UP000012317"/>
    </source>
</evidence>
<dbReference type="STRING" id="1189619.pgond44_10964"/>
<sequence>MKILYFTKYSRLGASSRLRSFQYFPYLEAAGYTIEVYPLFSDTYLEKLYDGHSSKFLILRSYVKRFFYLLKISKHNHLIIEKELFPYMPAWVEIILFYLGIKYIVDYDDAIFHNYDKHPNKIIRQLLKYKIDKVMRYSSFVVAGNSYLAERAIQAGAKHIDIIPTVIDLNRYNKSIIKRNKKQVIGWIGSPSTFRYVKNIESVLEKITLKYDVYLHIIGSGAERLSFEKNVKYISWREDSEVDEILKFDVGIMPLEDSGWEKGKCAYKLIQYMGCKKPVIASAVGMNMQVVEDNVNGFLVNSIRGWYEKLSFYLNDTGISRKHGLNGYDKVIDTYNVEKASDRLISIIRS</sequence>
<reference evidence="4 5" key="1">
    <citation type="journal article" date="2014" name="Genome Biol. Evol.">
        <title>Extensive gene acquisition in the extremely psychrophilic bacterial species Psychroflexus torquis and the link to sea-ice ecosystem specialism.</title>
        <authorList>
            <person name="Feng S."/>
            <person name="Powell S.M."/>
            <person name="Wilson R."/>
            <person name="Bowman J.P."/>
        </authorList>
    </citation>
    <scope>NUCLEOTIDE SEQUENCE [LARGE SCALE GENOMIC DNA]</scope>
    <source>
        <strain evidence="4 5">ACAM 44</strain>
    </source>
</reference>
<evidence type="ECO:0000313" key="4">
    <source>
        <dbReference type="EMBL" id="EMY80662.1"/>
    </source>
</evidence>
<proteinExistence type="inferred from homology"/>
<comment type="caution">
    <text evidence="4">The sequence shown here is derived from an EMBL/GenBank/DDBJ whole genome shotgun (WGS) entry which is preliminary data.</text>
</comment>
<keyword evidence="2" id="KW-0328">Glycosyltransferase</keyword>
<dbReference type="GO" id="GO:0016757">
    <property type="term" value="F:glycosyltransferase activity"/>
    <property type="evidence" value="ECO:0007669"/>
    <property type="project" value="UniProtKB-KW"/>
</dbReference>
<keyword evidence="5" id="KW-1185">Reference proteome</keyword>
<dbReference type="CDD" id="cd03801">
    <property type="entry name" value="GT4_PimA-like"/>
    <property type="match status" value="1"/>
</dbReference>
<dbReference type="Proteomes" id="UP000012317">
    <property type="component" value="Unassembled WGS sequence"/>
</dbReference>
<evidence type="ECO:0000256" key="1">
    <source>
        <dbReference type="ARBA" id="ARBA00009481"/>
    </source>
</evidence>
<keyword evidence="3 4" id="KW-0808">Transferase</keyword>
<dbReference type="eggNOG" id="COG0438">
    <property type="taxonomic scope" value="Bacteria"/>
</dbReference>
<dbReference type="PATRIC" id="fig|1189619.4.peg.2256"/>